<evidence type="ECO:0000256" key="1">
    <source>
        <dbReference type="SAM" id="MobiDB-lite"/>
    </source>
</evidence>
<proteinExistence type="predicted"/>
<reference evidence="3 4" key="1">
    <citation type="submission" date="2016-07" db="EMBL/GenBank/DDBJ databases">
        <title>Multiple horizontal gene transfer events from other fungi enriched the ability of initially mycotrophic Trichoderma (Ascomycota) to feed on dead plant biomass.</title>
        <authorList>
            <consortium name="DOE Joint Genome Institute"/>
            <person name="Aerts A."/>
            <person name="Atanasova L."/>
            <person name="Chenthamara K."/>
            <person name="Zhang J."/>
            <person name="Grujic M."/>
            <person name="Henrissat B."/>
            <person name="Kuo A."/>
            <person name="Salamov A."/>
            <person name="Lipzen A."/>
            <person name="Labutti K."/>
            <person name="Barry K."/>
            <person name="Miao Y."/>
            <person name="Rahimi M.J."/>
            <person name="Shen Q."/>
            <person name="Grigoriev I.V."/>
            <person name="Kubicek C.P."/>
            <person name="Druzhinina I.S."/>
        </authorList>
    </citation>
    <scope>NUCLEOTIDE SEQUENCE [LARGE SCALE GENOMIC DNA]</scope>
    <source>
        <strain evidence="3 4">CBS 433.97</strain>
    </source>
</reference>
<keyword evidence="2" id="KW-1133">Transmembrane helix</keyword>
<feature type="region of interest" description="Disordered" evidence="1">
    <location>
        <begin position="1"/>
        <end position="20"/>
    </location>
</feature>
<dbReference type="Proteomes" id="UP000240493">
    <property type="component" value="Unassembled WGS sequence"/>
</dbReference>
<evidence type="ECO:0000256" key="2">
    <source>
        <dbReference type="SAM" id="Phobius"/>
    </source>
</evidence>
<protein>
    <submittedName>
        <fullName evidence="3">Uncharacterized protein</fullName>
    </submittedName>
</protein>
<dbReference type="AlphaFoldDB" id="A0A2T3ZN52"/>
<feature type="transmembrane region" description="Helical" evidence="2">
    <location>
        <begin position="25"/>
        <end position="52"/>
    </location>
</feature>
<gene>
    <name evidence="3" type="ORF">M441DRAFT_211069</name>
</gene>
<accession>A0A2T3ZN52</accession>
<name>A0A2T3ZN52_TRIA4</name>
<keyword evidence="4" id="KW-1185">Reference proteome</keyword>
<keyword evidence="2" id="KW-0812">Transmembrane</keyword>
<organism evidence="3 4">
    <name type="scientific">Trichoderma asperellum (strain ATCC 204424 / CBS 433.97 / NBRC 101777)</name>
    <dbReference type="NCBI Taxonomy" id="1042311"/>
    <lineage>
        <taxon>Eukaryota</taxon>
        <taxon>Fungi</taxon>
        <taxon>Dikarya</taxon>
        <taxon>Ascomycota</taxon>
        <taxon>Pezizomycotina</taxon>
        <taxon>Sordariomycetes</taxon>
        <taxon>Hypocreomycetidae</taxon>
        <taxon>Hypocreales</taxon>
        <taxon>Hypocreaceae</taxon>
        <taxon>Trichoderma</taxon>
    </lineage>
</organism>
<sequence>MLNASAEEAPHGRKTPNKIPTSSTFVPFASVISIFVVLASAFSLPLTLILALRLLYHHVNAFPISLERLFISSKFQKAHFD</sequence>
<keyword evidence="2" id="KW-0472">Membrane</keyword>
<dbReference type="EMBL" id="KZ679256">
    <property type="protein sequence ID" value="PTB46222.1"/>
    <property type="molecule type" value="Genomic_DNA"/>
</dbReference>
<evidence type="ECO:0000313" key="4">
    <source>
        <dbReference type="Proteomes" id="UP000240493"/>
    </source>
</evidence>
<evidence type="ECO:0000313" key="3">
    <source>
        <dbReference type="EMBL" id="PTB46222.1"/>
    </source>
</evidence>